<dbReference type="AlphaFoldDB" id="A0A8S1QGE0"/>
<keyword evidence="2" id="KW-1185">Reference proteome</keyword>
<evidence type="ECO:0000313" key="2">
    <source>
        <dbReference type="Proteomes" id="UP000692954"/>
    </source>
</evidence>
<comment type="caution">
    <text evidence="1">The sequence shown here is derived from an EMBL/GenBank/DDBJ whole genome shotgun (WGS) entry which is preliminary data.</text>
</comment>
<organism evidence="1 2">
    <name type="scientific">Paramecium sonneborni</name>
    <dbReference type="NCBI Taxonomy" id="65129"/>
    <lineage>
        <taxon>Eukaryota</taxon>
        <taxon>Sar</taxon>
        <taxon>Alveolata</taxon>
        <taxon>Ciliophora</taxon>
        <taxon>Intramacronucleata</taxon>
        <taxon>Oligohymenophorea</taxon>
        <taxon>Peniculida</taxon>
        <taxon>Parameciidae</taxon>
        <taxon>Paramecium</taxon>
    </lineage>
</organism>
<sequence length="128" mass="14638">MCLSLVIINNLQIAKFQLKSIITNNPINFILQSEFFMGCAQVVNHSNEIFEPIIERRSSKKTTAKNTTSCHDSPIIFPLNLPDGFGKYKKNPRNTMSKTKLRNTMRIEIQLDSSKNTILQRRTISPLV</sequence>
<dbReference type="Proteomes" id="UP000692954">
    <property type="component" value="Unassembled WGS sequence"/>
</dbReference>
<protein>
    <submittedName>
        <fullName evidence="1">Uncharacterized protein</fullName>
    </submittedName>
</protein>
<dbReference type="OrthoDB" id="301928at2759"/>
<evidence type="ECO:0000313" key="1">
    <source>
        <dbReference type="EMBL" id="CAD8113797.1"/>
    </source>
</evidence>
<name>A0A8S1QGE0_9CILI</name>
<accession>A0A8S1QGE0</accession>
<gene>
    <name evidence="1" type="ORF">PSON_ATCC_30995.1.T1040088</name>
</gene>
<dbReference type="EMBL" id="CAJJDN010000104">
    <property type="protein sequence ID" value="CAD8113797.1"/>
    <property type="molecule type" value="Genomic_DNA"/>
</dbReference>
<proteinExistence type="predicted"/>
<reference evidence="1" key="1">
    <citation type="submission" date="2021-01" db="EMBL/GenBank/DDBJ databases">
        <authorList>
            <consortium name="Genoscope - CEA"/>
            <person name="William W."/>
        </authorList>
    </citation>
    <scope>NUCLEOTIDE SEQUENCE</scope>
</reference>